<dbReference type="AlphaFoldDB" id="A0A0U0ZMH8"/>
<evidence type="ECO:0000313" key="4">
    <source>
        <dbReference type="EMBL" id="CPV51746.1"/>
    </source>
</evidence>
<organism evidence="4 5">
    <name type="scientific">Mycobacteroides abscessus</name>
    <dbReference type="NCBI Taxonomy" id="36809"/>
    <lineage>
        <taxon>Bacteria</taxon>
        <taxon>Bacillati</taxon>
        <taxon>Actinomycetota</taxon>
        <taxon>Actinomycetes</taxon>
        <taxon>Mycobacteriales</taxon>
        <taxon>Mycobacteriaceae</taxon>
        <taxon>Mycobacteroides</taxon>
    </lineage>
</organism>
<dbReference type="SUPFAM" id="SSF46689">
    <property type="entry name" value="Homeodomain-like"/>
    <property type="match status" value="1"/>
</dbReference>
<dbReference type="GO" id="GO:0000976">
    <property type="term" value="F:transcription cis-regulatory region binding"/>
    <property type="evidence" value="ECO:0007669"/>
    <property type="project" value="TreeGrafter"/>
</dbReference>
<dbReference type="Proteomes" id="UP000045782">
    <property type="component" value="Unassembled WGS sequence"/>
</dbReference>
<name>A0A0U0ZMH8_9MYCO</name>
<sequence length="236" mass="25508">MFETLFVKASSLVESMQTVFEYIAVTRDTRTLLLDAAEQVLLDDGLAGASLRRITAVAGVNVAAVNYTFGSKEALLDALLTRVMEPVLAERARRLDEVAGTPGHTVDDLVRALLESMLRVDQRHVALYAEVSVKPRLGGDQRFDETRRSSVQTGIDRVTAALAPLLPGQPPEVLGYRVERLLKMATIHVLDGMQLAQKYGVDPGADGQDLIDDLVAFFSAGLAAPTPLTLRPASVP</sequence>
<feature type="DNA-binding region" description="H-T-H motif" evidence="2">
    <location>
        <begin position="50"/>
        <end position="69"/>
    </location>
</feature>
<dbReference type="SUPFAM" id="SSF48498">
    <property type="entry name" value="Tetracyclin repressor-like, C-terminal domain"/>
    <property type="match status" value="1"/>
</dbReference>
<dbReference type="PANTHER" id="PTHR30055:SF235">
    <property type="entry name" value="TRANSCRIPTIONAL REGULATORY PROTEIN"/>
    <property type="match status" value="1"/>
</dbReference>
<dbReference type="InterPro" id="IPR001647">
    <property type="entry name" value="HTH_TetR"/>
</dbReference>
<proteinExistence type="predicted"/>
<feature type="domain" description="HTH tetR-type" evidence="3">
    <location>
        <begin position="27"/>
        <end position="87"/>
    </location>
</feature>
<evidence type="ECO:0000256" key="2">
    <source>
        <dbReference type="PROSITE-ProRule" id="PRU00335"/>
    </source>
</evidence>
<dbReference type="InterPro" id="IPR036271">
    <property type="entry name" value="Tet_transcr_reg_TetR-rel_C_sf"/>
</dbReference>
<evidence type="ECO:0000313" key="5">
    <source>
        <dbReference type="Proteomes" id="UP000045782"/>
    </source>
</evidence>
<dbReference type="PANTHER" id="PTHR30055">
    <property type="entry name" value="HTH-TYPE TRANSCRIPTIONAL REGULATOR RUTR"/>
    <property type="match status" value="1"/>
</dbReference>
<dbReference type="GO" id="GO:0003700">
    <property type="term" value="F:DNA-binding transcription factor activity"/>
    <property type="evidence" value="ECO:0007669"/>
    <property type="project" value="TreeGrafter"/>
</dbReference>
<dbReference type="InterPro" id="IPR050109">
    <property type="entry name" value="HTH-type_TetR-like_transc_reg"/>
</dbReference>
<evidence type="ECO:0000259" key="3">
    <source>
        <dbReference type="PROSITE" id="PS50977"/>
    </source>
</evidence>
<keyword evidence="1 2" id="KW-0238">DNA-binding</keyword>
<dbReference type="Gene3D" id="1.10.357.10">
    <property type="entry name" value="Tetracycline Repressor, domain 2"/>
    <property type="match status" value="1"/>
</dbReference>
<dbReference type="Pfam" id="PF00440">
    <property type="entry name" value="TetR_N"/>
    <property type="match status" value="1"/>
</dbReference>
<dbReference type="InterPro" id="IPR009057">
    <property type="entry name" value="Homeodomain-like_sf"/>
</dbReference>
<dbReference type="PROSITE" id="PS50977">
    <property type="entry name" value="HTH_TETR_2"/>
    <property type="match status" value="1"/>
</dbReference>
<dbReference type="PRINTS" id="PR00455">
    <property type="entry name" value="HTHTETR"/>
</dbReference>
<evidence type="ECO:0000256" key="1">
    <source>
        <dbReference type="ARBA" id="ARBA00023125"/>
    </source>
</evidence>
<accession>A0A0U0ZMH8</accession>
<gene>
    <name evidence="4" type="ORF">ERS075579_02304</name>
</gene>
<protein>
    <submittedName>
        <fullName evidence="4">Hypothetical transcriptional regulator, TetR</fullName>
    </submittedName>
</protein>
<dbReference type="EMBL" id="CSWP01000004">
    <property type="protein sequence ID" value="CPV51746.1"/>
    <property type="molecule type" value="Genomic_DNA"/>
</dbReference>
<reference evidence="4 5" key="1">
    <citation type="submission" date="2015-03" db="EMBL/GenBank/DDBJ databases">
        <authorList>
            <person name="Murphy D."/>
        </authorList>
    </citation>
    <scope>NUCLEOTIDE SEQUENCE [LARGE SCALE GENOMIC DNA]</scope>
    <source>
        <strain evidence="4 5">PAP088</strain>
    </source>
</reference>